<protein>
    <submittedName>
        <fullName evidence="1">DUF2589 domain-containing protein</fullName>
    </submittedName>
</protein>
<proteinExistence type="predicted"/>
<dbReference type="EMBL" id="VLNR01000035">
    <property type="protein sequence ID" value="TSE07267.1"/>
    <property type="molecule type" value="Genomic_DNA"/>
</dbReference>
<gene>
    <name evidence="1" type="ORF">FOF46_16430</name>
</gene>
<name>A0A554VI09_9FLAO</name>
<dbReference type="Proteomes" id="UP000318833">
    <property type="component" value="Unassembled WGS sequence"/>
</dbReference>
<dbReference type="Pfam" id="PF11655">
    <property type="entry name" value="DUF2589"/>
    <property type="match status" value="1"/>
</dbReference>
<dbReference type="InterPro" id="IPR024510">
    <property type="entry name" value="DUF2589"/>
</dbReference>
<accession>A0A554VI09</accession>
<evidence type="ECO:0000313" key="1">
    <source>
        <dbReference type="EMBL" id="TSE07267.1"/>
    </source>
</evidence>
<sequence length="215" mass="24128">MAKKPKKENQYDFTGSLINELISQPLVAVAKAQSKMAEEQIRSLLDNCFHYNGKHYKPKMLKMSVTRGVLETGDAINSEPEIQQITTYFSLPLVTIFPFSPLGVETVNIDFNIDVTSQYSVDEDWNHDDFSEENTSDINWTKKNPSVEMLGKIAPKNNMLKNTDTNINTYESNDLNAAYSIGVTAGTLPLTKGLLTIIDVYTKAIEPLEMPLDKN</sequence>
<organism evidence="1 2">
    <name type="scientific">Aquimarina algiphila</name>
    <dbReference type="NCBI Taxonomy" id="2047982"/>
    <lineage>
        <taxon>Bacteria</taxon>
        <taxon>Pseudomonadati</taxon>
        <taxon>Bacteroidota</taxon>
        <taxon>Flavobacteriia</taxon>
        <taxon>Flavobacteriales</taxon>
        <taxon>Flavobacteriaceae</taxon>
        <taxon>Aquimarina</taxon>
    </lineage>
</organism>
<comment type="caution">
    <text evidence="1">The sequence shown here is derived from an EMBL/GenBank/DDBJ whole genome shotgun (WGS) entry which is preliminary data.</text>
</comment>
<dbReference type="OrthoDB" id="1043330at2"/>
<dbReference type="RefSeq" id="WP_143917210.1">
    <property type="nucleotide sequence ID" value="NZ_CANLVC010000001.1"/>
</dbReference>
<dbReference type="AlphaFoldDB" id="A0A554VI09"/>
<keyword evidence="2" id="KW-1185">Reference proteome</keyword>
<reference evidence="1 2" key="1">
    <citation type="submission" date="2019-07" db="EMBL/GenBank/DDBJ databases">
        <title>The draft genome sequence of Aquimarina algiphila M91.</title>
        <authorList>
            <person name="Meng X."/>
        </authorList>
    </citation>
    <scope>NUCLEOTIDE SEQUENCE [LARGE SCALE GENOMIC DNA]</scope>
    <source>
        <strain evidence="1 2">M91</strain>
    </source>
</reference>
<evidence type="ECO:0000313" key="2">
    <source>
        <dbReference type="Proteomes" id="UP000318833"/>
    </source>
</evidence>